<dbReference type="EMBL" id="MT997160">
    <property type="protein sequence ID" value="QRC47052.1"/>
    <property type="molecule type" value="Viral_cRNA"/>
</dbReference>
<keyword evidence="2" id="KW-0812">Transmembrane</keyword>
<feature type="transmembrane region" description="Helical" evidence="2">
    <location>
        <begin position="246"/>
        <end position="270"/>
    </location>
</feature>
<feature type="region of interest" description="Disordered" evidence="1">
    <location>
        <begin position="109"/>
        <end position="139"/>
    </location>
</feature>
<dbReference type="KEGG" id="vg:80539536"/>
<name>A0AAE7TSR6_9NIDO</name>
<dbReference type="RefSeq" id="YP_010800883.1">
    <property type="nucleotide sequence ID" value="NC_076912.1"/>
</dbReference>
<protein>
    <submittedName>
        <fullName evidence="3">Uncharacterized protein</fullName>
    </submittedName>
</protein>
<evidence type="ECO:0000256" key="2">
    <source>
        <dbReference type="SAM" id="Phobius"/>
    </source>
</evidence>
<evidence type="ECO:0000313" key="3">
    <source>
        <dbReference type="EMBL" id="QRC47052.1"/>
    </source>
</evidence>
<accession>A0AAE7TSR6</accession>
<keyword evidence="2" id="KW-1133">Transmembrane helix</keyword>
<evidence type="ECO:0000313" key="4">
    <source>
        <dbReference type="Proteomes" id="UP000829831"/>
    </source>
</evidence>
<dbReference type="GeneID" id="80539536"/>
<dbReference type="Proteomes" id="UP000829831">
    <property type="component" value="Segment"/>
</dbReference>
<evidence type="ECO:0000256" key="1">
    <source>
        <dbReference type="SAM" id="MobiDB-lite"/>
    </source>
</evidence>
<sequence>MVAGTILVTKHQMPSTRRSTHFPKSSSNLQGPIPTIISTNSSVTTETQYLPCPILLTTTKISGTKQSLLVWPTCPKKWLQPSDLEQECSQQTGRNLCFISNGFPSKCKTTENSESIRAPSKTMTNRKLPSVPCHGKSSSNTRLTGTVRPISWIPLVILLVNLFHTCWAVPRHESHQTILPQGDGSAREGLPSRRLLAALADSNLAEVDRPKRIQFENGKQVFSTYNRPQPCFMQLSEDCEISYSSYLLTIMITNLVNIIIFCLLSHFGVYDKLMHFAITRLSHLKYKMVSSAK</sequence>
<feature type="compositionally biased region" description="Polar residues" evidence="1">
    <location>
        <begin position="110"/>
        <end position="127"/>
    </location>
</feature>
<organism evidence="3 4">
    <name type="scientific">Veiled chameleon serpentovirus A</name>
    <dbReference type="NCBI Taxonomy" id="2806429"/>
    <lineage>
        <taxon>Viruses</taxon>
        <taxon>Riboviria</taxon>
        <taxon>Orthornavirae</taxon>
        <taxon>Pisuviricota</taxon>
        <taxon>Pisoniviricetes</taxon>
        <taxon>Nidovirales</taxon>
        <taxon>Tornidovirineae</taxon>
        <taxon>Tobaniviridae</taxon>
        <taxon>Serpentovirinae</taxon>
        <taxon>Lyctovirus</taxon>
        <taxon>Chalatovirus</taxon>
        <taxon>Lyctovirus alpa</taxon>
    </lineage>
</organism>
<reference evidence="3" key="1">
    <citation type="journal article" date="2020" name="Viruses">
        <title>Serpentovirus (Nidovirus) and Orthoreovirus Coinfection in Captive Veiled Chameleons (Chamaeleo calyptratus) with Respiratory Disease.</title>
        <authorList>
            <person name="Hoon-Hanks L.L."/>
            <person name="Stohr A.C."/>
            <person name="Anderson A.J."/>
            <person name="Evans D.E."/>
            <person name="Nevarez J.G."/>
            <person name="Diaz R.E."/>
            <person name="Rodgers C.P."/>
            <person name="Cross S.T."/>
            <person name="Steiner H.R."/>
            <person name="Parker R.R."/>
            <person name="Stenglein M.D."/>
        </authorList>
    </citation>
    <scope>NUCLEOTIDE SEQUENCE</scope>
    <source>
        <strain evidence="3">A</strain>
    </source>
</reference>
<feature type="region of interest" description="Disordered" evidence="1">
    <location>
        <begin position="14"/>
        <end position="33"/>
    </location>
</feature>
<keyword evidence="4" id="KW-1185">Reference proteome</keyword>
<keyword evidence="2" id="KW-0472">Membrane</keyword>
<proteinExistence type="predicted"/>